<evidence type="ECO:0000256" key="5">
    <source>
        <dbReference type="ARBA" id="ARBA00022723"/>
    </source>
</evidence>
<dbReference type="Proteomes" id="UP000705867">
    <property type="component" value="Unassembled WGS sequence"/>
</dbReference>
<dbReference type="InterPro" id="IPR050124">
    <property type="entry name" value="tRNA_CCA-adding_enzyme"/>
</dbReference>
<dbReference type="GO" id="GO:0016779">
    <property type="term" value="F:nucleotidyltransferase activity"/>
    <property type="evidence" value="ECO:0007669"/>
    <property type="project" value="UniProtKB-KW"/>
</dbReference>
<feature type="domain" description="tRNA nucleotidyltransferase/poly(A) polymerase RNA and SrmB- binding" evidence="11">
    <location>
        <begin position="173"/>
        <end position="231"/>
    </location>
</feature>
<evidence type="ECO:0000256" key="9">
    <source>
        <dbReference type="RuleBase" id="RU003953"/>
    </source>
</evidence>
<keyword evidence="4" id="KW-0548">Nucleotidyltransferase</keyword>
<keyword evidence="3" id="KW-0819">tRNA processing</keyword>
<feature type="domain" description="CCA-adding enzyme C-terminal" evidence="12">
    <location>
        <begin position="290"/>
        <end position="421"/>
    </location>
</feature>
<evidence type="ECO:0000256" key="4">
    <source>
        <dbReference type="ARBA" id="ARBA00022695"/>
    </source>
</evidence>
<evidence type="ECO:0000259" key="10">
    <source>
        <dbReference type="Pfam" id="PF01743"/>
    </source>
</evidence>
<dbReference type="GO" id="GO:0046872">
    <property type="term" value="F:metal ion binding"/>
    <property type="evidence" value="ECO:0007669"/>
    <property type="project" value="UniProtKB-KW"/>
</dbReference>
<keyword evidence="5" id="KW-0479">Metal-binding</keyword>
<comment type="cofactor">
    <cofactor evidence="1">
        <name>Mg(2+)</name>
        <dbReference type="ChEBI" id="CHEBI:18420"/>
    </cofactor>
</comment>
<dbReference type="SUPFAM" id="SSF81891">
    <property type="entry name" value="Poly A polymerase C-terminal region-like"/>
    <property type="match status" value="1"/>
</dbReference>
<keyword evidence="7" id="KW-0460">Magnesium</keyword>
<gene>
    <name evidence="13" type="ORF">K8I29_18205</name>
</gene>
<name>A0A953M371_9BACT</name>
<dbReference type="Pfam" id="PF01743">
    <property type="entry name" value="PolyA_pol"/>
    <property type="match status" value="1"/>
</dbReference>
<dbReference type="InterPro" id="IPR043519">
    <property type="entry name" value="NT_sf"/>
</dbReference>
<keyword evidence="6" id="KW-0547">Nucleotide-binding</keyword>
<evidence type="ECO:0000313" key="14">
    <source>
        <dbReference type="Proteomes" id="UP000705867"/>
    </source>
</evidence>
<dbReference type="Gene3D" id="3.30.460.10">
    <property type="entry name" value="Beta Polymerase, domain 2"/>
    <property type="match status" value="1"/>
</dbReference>
<dbReference type="CDD" id="cd05398">
    <property type="entry name" value="NT_ClassII-CCAase"/>
    <property type="match status" value="1"/>
</dbReference>
<evidence type="ECO:0000256" key="2">
    <source>
        <dbReference type="ARBA" id="ARBA00022679"/>
    </source>
</evidence>
<dbReference type="AlphaFoldDB" id="A0A953M371"/>
<comment type="caution">
    <text evidence="13">The sequence shown here is derived from an EMBL/GenBank/DDBJ whole genome shotgun (WGS) entry which is preliminary data.</text>
</comment>
<dbReference type="GO" id="GO:0000049">
    <property type="term" value="F:tRNA binding"/>
    <property type="evidence" value="ECO:0007669"/>
    <property type="project" value="UniProtKB-KW"/>
</dbReference>
<dbReference type="GO" id="GO:0008033">
    <property type="term" value="P:tRNA processing"/>
    <property type="evidence" value="ECO:0007669"/>
    <property type="project" value="UniProtKB-KW"/>
</dbReference>
<dbReference type="PANTHER" id="PTHR47545">
    <property type="entry name" value="MULTIFUNCTIONAL CCA PROTEIN"/>
    <property type="match status" value="1"/>
</dbReference>
<evidence type="ECO:0000313" key="13">
    <source>
        <dbReference type="EMBL" id="MBZ0158135.1"/>
    </source>
</evidence>
<evidence type="ECO:0000256" key="8">
    <source>
        <dbReference type="ARBA" id="ARBA00022884"/>
    </source>
</evidence>
<evidence type="ECO:0000259" key="12">
    <source>
        <dbReference type="Pfam" id="PF13735"/>
    </source>
</evidence>
<evidence type="ECO:0000259" key="11">
    <source>
        <dbReference type="Pfam" id="PF12627"/>
    </source>
</evidence>
<evidence type="ECO:0000256" key="3">
    <source>
        <dbReference type="ARBA" id="ARBA00022694"/>
    </source>
</evidence>
<comment type="similarity">
    <text evidence="9">Belongs to the tRNA nucleotidyltransferase/poly(A) polymerase family.</text>
</comment>
<organism evidence="13 14">
    <name type="scientific">Candidatus Nitrobium versatile</name>
    <dbReference type="NCBI Taxonomy" id="2884831"/>
    <lineage>
        <taxon>Bacteria</taxon>
        <taxon>Pseudomonadati</taxon>
        <taxon>Nitrospirota</taxon>
        <taxon>Nitrospiria</taxon>
        <taxon>Nitrospirales</taxon>
        <taxon>Nitrospiraceae</taxon>
        <taxon>Candidatus Nitrobium</taxon>
    </lineage>
</organism>
<reference evidence="13" key="2">
    <citation type="submission" date="2021-08" db="EMBL/GenBank/DDBJ databases">
        <authorList>
            <person name="Dalcin Martins P."/>
        </authorList>
    </citation>
    <scope>NUCLEOTIDE SEQUENCE</scope>
    <source>
        <strain evidence="13">MAG_39</strain>
    </source>
</reference>
<dbReference type="Gene3D" id="1.10.3090.10">
    <property type="entry name" value="cca-adding enzyme, domain 2"/>
    <property type="match status" value="1"/>
</dbReference>
<dbReference type="Pfam" id="PF13735">
    <property type="entry name" value="tRNA_NucTran2_2"/>
    <property type="match status" value="1"/>
</dbReference>
<dbReference type="InterPro" id="IPR032828">
    <property type="entry name" value="PolyA_RNA-bd"/>
</dbReference>
<dbReference type="GO" id="GO:0000166">
    <property type="term" value="F:nucleotide binding"/>
    <property type="evidence" value="ECO:0007669"/>
    <property type="project" value="UniProtKB-KW"/>
</dbReference>
<dbReference type="SUPFAM" id="SSF81301">
    <property type="entry name" value="Nucleotidyltransferase"/>
    <property type="match status" value="1"/>
</dbReference>
<protein>
    <recommendedName>
        <fullName evidence="15">CCA tRNA nucleotidyltransferase</fullName>
    </recommendedName>
</protein>
<proteinExistence type="inferred from homology"/>
<dbReference type="InterPro" id="IPR002646">
    <property type="entry name" value="PolA_pol_head_dom"/>
</dbReference>
<reference evidence="13" key="1">
    <citation type="journal article" date="2021" name="bioRxiv">
        <title>Unraveling nitrogen, sulfur and carbon metabolic pathways and microbial community transcriptional responses to substrate deprivation and toxicity stresses in a bioreactor mimicking anoxic brackish coastal sediment conditions.</title>
        <authorList>
            <person name="Martins P.D."/>
            <person name="Echeveste M.J."/>
            <person name="Arshad A."/>
            <person name="Kurth J."/>
            <person name="Ouboter H."/>
            <person name="Jetten M.S.M."/>
            <person name="Welte C.U."/>
        </authorList>
    </citation>
    <scope>NUCLEOTIDE SEQUENCE</scope>
    <source>
        <strain evidence="13">MAG_39</strain>
    </source>
</reference>
<keyword evidence="8 9" id="KW-0694">RNA-binding</keyword>
<sequence length="434" mass="48269">MHTLLELFKAFAHTRGLIDGAFVVGGAVRDLLMGKVLKDLDIVVKGDARQIAEEFAREAGASFVVLDADFGVYRLVGNGSILDLSAVRCNSLSIDLSERDLTINAMALPLWAIRETPPGESSPARSVVLNRIDPYNGAQDLSAGILRMVAEENFIKDPLRLLRVYRFAATLRFAVEERTLQAVKRLSPLISSVAAERVSEELRHILRAGASYFTVASMADSSILSSLLPHGKSMSPSEWEEVLSQYRKAEEIMQNPSLSFGGEGSFIADYFTSDFRRICVKLSLLSPCRERAGSTARHLKLSRKETDFLLALAAGKERLLRMKDTGEGRETIRLLKEAGDDIYALVLIAVAGSRDPSPYRELLSFYRTLFRKRRELLPLVTGHDLIREFRLVPSPLFRKILEEVEDKVLEGTLGTRDEALATVGKLIEEEGEKK</sequence>
<feature type="domain" description="Poly A polymerase head" evidence="10">
    <location>
        <begin position="21"/>
        <end position="90"/>
    </location>
</feature>
<dbReference type="EMBL" id="JAIOIV010000136">
    <property type="protein sequence ID" value="MBZ0158135.1"/>
    <property type="molecule type" value="Genomic_DNA"/>
</dbReference>
<dbReference type="InterPro" id="IPR032810">
    <property type="entry name" value="CCA-adding_enz_C"/>
</dbReference>
<evidence type="ECO:0008006" key="15">
    <source>
        <dbReference type="Google" id="ProtNLM"/>
    </source>
</evidence>
<accession>A0A953M371</accession>
<evidence type="ECO:0000256" key="1">
    <source>
        <dbReference type="ARBA" id="ARBA00001946"/>
    </source>
</evidence>
<dbReference type="Pfam" id="PF12627">
    <property type="entry name" value="PolyA_pol_RNAbd"/>
    <property type="match status" value="1"/>
</dbReference>
<evidence type="ECO:0000256" key="6">
    <source>
        <dbReference type="ARBA" id="ARBA00022741"/>
    </source>
</evidence>
<keyword evidence="2 9" id="KW-0808">Transferase</keyword>
<evidence type="ECO:0000256" key="7">
    <source>
        <dbReference type="ARBA" id="ARBA00022842"/>
    </source>
</evidence>